<proteinExistence type="predicted"/>
<dbReference type="InterPro" id="IPR053781">
    <property type="entry name" value="F-box_AtFBL13-like"/>
</dbReference>
<evidence type="ECO:0000259" key="2">
    <source>
        <dbReference type="Pfam" id="PF23622"/>
    </source>
</evidence>
<evidence type="ECO:0000313" key="4">
    <source>
        <dbReference type="Proteomes" id="UP000315295"/>
    </source>
</evidence>
<dbReference type="InterPro" id="IPR036047">
    <property type="entry name" value="F-box-like_dom_sf"/>
</dbReference>
<dbReference type="Proteomes" id="UP000315295">
    <property type="component" value="Unassembled WGS sequence"/>
</dbReference>
<gene>
    <name evidence="3" type="ORF">C1H46_023883</name>
</gene>
<dbReference type="InterPro" id="IPR055357">
    <property type="entry name" value="LRR_At1g61320_AtMIF1"/>
</dbReference>
<comment type="caution">
    <text evidence="3">The sequence shown here is derived from an EMBL/GenBank/DDBJ whole genome shotgun (WGS) entry which is preliminary data.</text>
</comment>
<name>A0A540LVL9_MALBA</name>
<protein>
    <submittedName>
        <fullName evidence="3">Uncharacterized protein</fullName>
    </submittedName>
</protein>
<dbReference type="Pfam" id="PF00646">
    <property type="entry name" value="F-box"/>
    <property type="match status" value="1"/>
</dbReference>
<dbReference type="Pfam" id="PF23622">
    <property type="entry name" value="LRR_At1g61320_AtMIF1"/>
    <property type="match status" value="1"/>
</dbReference>
<dbReference type="SUPFAM" id="SSF81383">
    <property type="entry name" value="F-box domain"/>
    <property type="match status" value="1"/>
</dbReference>
<evidence type="ECO:0000313" key="3">
    <source>
        <dbReference type="EMBL" id="TQD90537.1"/>
    </source>
</evidence>
<dbReference type="InterPro" id="IPR050232">
    <property type="entry name" value="FBL13/AtMIF1-like"/>
</dbReference>
<dbReference type="SUPFAM" id="SSF52058">
    <property type="entry name" value="L domain-like"/>
    <property type="match status" value="1"/>
</dbReference>
<organism evidence="3 4">
    <name type="scientific">Malus baccata</name>
    <name type="common">Siberian crab apple</name>
    <name type="synonym">Pyrus baccata</name>
    <dbReference type="NCBI Taxonomy" id="106549"/>
    <lineage>
        <taxon>Eukaryota</taxon>
        <taxon>Viridiplantae</taxon>
        <taxon>Streptophyta</taxon>
        <taxon>Embryophyta</taxon>
        <taxon>Tracheophyta</taxon>
        <taxon>Spermatophyta</taxon>
        <taxon>Magnoliopsida</taxon>
        <taxon>eudicotyledons</taxon>
        <taxon>Gunneridae</taxon>
        <taxon>Pentapetalae</taxon>
        <taxon>rosids</taxon>
        <taxon>fabids</taxon>
        <taxon>Rosales</taxon>
        <taxon>Rosaceae</taxon>
        <taxon>Amygdaloideae</taxon>
        <taxon>Maleae</taxon>
        <taxon>Malus</taxon>
    </lineage>
</organism>
<dbReference type="CDD" id="cd22160">
    <property type="entry name" value="F-box_AtFBL13-like"/>
    <property type="match status" value="1"/>
</dbReference>
<dbReference type="InterPro" id="IPR032675">
    <property type="entry name" value="LRR_dom_sf"/>
</dbReference>
<dbReference type="PANTHER" id="PTHR31900">
    <property type="entry name" value="F-BOX/RNI SUPERFAMILY PROTEIN-RELATED"/>
    <property type="match status" value="1"/>
</dbReference>
<dbReference type="PANTHER" id="PTHR31900:SF30">
    <property type="entry name" value="SUPERFAMILY PROTEIN, PUTATIVE-RELATED"/>
    <property type="match status" value="1"/>
</dbReference>
<reference evidence="3 4" key="1">
    <citation type="journal article" date="2019" name="G3 (Bethesda)">
        <title>Sequencing of a Wild Apple (Malus baccata) Genome Unravels the Differences Between Cultivated and Wild Apple Species Regarding Disease Resistance and Cold Tolerance.</title>
        <authorList>
            <person name="Chen X."/>
        </authorList>
    </citation>
    <scope>NUCLEOTIDE SEQUENCE [LARGE SCALE GENOMIC DNA]</scope>
    <source>
        <strain evidence="4">cv. Shandingzi</strain>
        <tissue evidence="3">Leaves</tissue>
    </source>
</reference>
<accession>A0A540LVL9</accession>
<dbReference type="InterPro" id="IPR001810">
    <property type="entry name" value="F-box_dom"/>
</dbReference>
<evidence type="ECO:0000259" key="1">
    <source>
        <dbReference type="Pfam" id="PF00646"/>
    </source>
</evidence>
<sequence>MGSISNISPDTLVLIISLLPFKEAARTCLLSKVWRNLWHSAVLNVEFNERLHVVAAEPAQREIQRQDFLNSVRRYIARANNEQINVNKFHLVSSLSQDSRVIADEGVDFSVQRSVTHLVIDFSDAAWNEDRFEIDEWAAAWTYVLPEHFYCLNPVLESLTLISCNFNIPRLKNFHLLKEISLAWIEFPDTNLHKLLVNCVVLESLSLKNCWDLDRLDVCGDNLKLRSLVVDRCWYRLLDEFRIMVPNLMYFKYAGFCAPLFKVRNTGRVQVLDIDFGLDENCGPELGDSVYDLLHKLCSVSTLTVCTYTLQVISMGKDPIGVENPLSVTSLTLKTAMHSFEILGINFFLCSCPRLEILDIVIRPGRIFYDKYRLAQYEQRNPATVWTRDGAVDQCVTETLRRVRVTGFKGTPNEMTMLEYLIKNGRVMQNLRVIISRELDDGGSPDTYDFRAQDLLTLEMEHRSSNSKIVTKSDTCINTVVEMRNVNVQFHLDELVYDFAYINSLIAGEVTVSAPVSCKKLAHILH</sequence>
<dbReference type="Gene3D" id="3.80.10.10">
    <property type="entry name" value="Ribonuclease Inhibitor"/>
    <property type="match status" value="1"/>
</dbReference>
<keyword evidence="4" id="KW-1185">Reference proteome</keyword>
<feature type="domain" description="At1g61320/AtMIF1 LRR" evidence="2">
    <location>
        <begin position="156"/>
        <end position="411"/>
    </location>
</feature>
<feature type="domain" description="F-box" evidence="1">
    <location>
        <begin position="4"/>
        <end position="42"/>
    </location>
</feature>
<dbReference type="AlphaFoldDB" id="A0A540LVL9"/>
<dbReference type="STRING" id="106549.A0A540LVL9"/>
<dbReference type="EMBL" id="VIEB01000449">
    <property type="protein sequence ID" value="TQD90537.1"/>
    <property type="molecule type" value="Genomic_DNA"/>
</dbReference>